<dbReference type="Pfam" id="PF07859">
    <property type="entry name" value="Abhydrolase_3"/>
    <property type="match status" value="1"/>
</dbReference>
<accession>A0A4Q7MEF8</accession>
<dbReference type="InterPro" id="IPR029058">
    <property type="entry name" value="AB_hydrolase_fold"/>
</dbReference>
<dbReference type="Gene3D" id="3.40.50.1820">
    <property type="entry name" value="alpha/beta hydrolase"/>
    <property type="match status" value="1"/>
</dbReference>
<dbReference type="GO" id="GO:0016787">
    <property type="term" value="F:hydrolase activity"/>
    <property type="evidence" value="ECO:0007669"/>
    <property type="project" value="UniProtKB-KW"/>
</dbReference>
<dbReference type="Proteomes" id="UP000293289">
    <property type="component" value="Unassembled WGS sequence"/>
</dbReference>
<evidence type="ECO:0000256" key="1">
    <source>
        <dbReference type="ARBA" id="ARBA00022801"/>
    </source>
</evidence>
<keyword evidence="4" id="KW-1185">Reference proteome</keyword>
<comment type="caution">
    <text evidence="3">The sequence shown here is derived from an EMBL/GenBank/DDBJ whole genome shotgun (WGS) entry which is preliminary data.</text>
</comment>
<sequence length="325" mass="34828">MIRDYAGKKDTMPFTLDPEVAALMAAAGPQTEANTSERDDPITLREIGNRNLALADATAPDAPNVEREDIEVPVADGSSIPARWYTKAGSNRGSAVVYAHGGGMICGSVAVYDRFVASYVEKTGVPFLSVDYRLSPEYPGTTLVDDTHEALKWLIAHAAERGIDPQRVAIMGDSGGGGIAAGVAIAARDAGTPIAMQILIYPMLNDRTTTPDPELAAFAAWTWDNNYTGWHALLGDDIGTDEVSHYAVPARITEYRGLAPAFVDCGELDIFRDESVAWARGLWEAGVSCELHIRPGSGHGFDRLPIETAIASGAWTDRLRVLGNL</sequence>
<name>A0A4Q7MEF8_9MICO</name>
<dbReference type="PANTHER" id="PTHR48081">
    <property type="entry name" value="AB HYDROLASE SUPERFAMILY PROTEIN C4A8.06C"/>
    <property type="match status" value="1"/>
</dbReference>
<dbReference type="SUPFAM" id="SSF53474">
    <property type="entry name" value="alpha/beta-Hydrolases"/>
    <property type="match status" value="1"/>
</dbReference>
<gene>
    <name evidence="3" type="ORF">EV187_2184</name>
</gene>
<dbReference type="InterPro" id="IPR013094">
    <property type="entry name" value="AB_hydrolase_3"/>
</dbReference>
<protein>
    <submittedName>
        <fullName evidence="3">Acetyl esterase/lipase</fullName>
    </submittedName>
</protein>
<dbReference type="EMBL" id="SGWY01000002">
    <property type="protein sequence ID" value="RZS66454.1"/>
    <property type="molecule type" value="Genomic_DNA"/>
</dbReference>
<evidence type="ECO:0000313" key="3">
    <source>
        <dbReference type="EMBL" id="RZS66454.1"/>
    </source>
</evidence>
<dbReference type="PANTHER" id="PTHR48081:SF8">
    <property type="entry name" value="ALPHA_BETA HYDROLASE FOLD-3 DOMAIN-CONTAINING PROTEIN-RELATED"/>
    <property type="match status" value="1"/>
</dbReference>
<organism evidence="3 4">
    <name type="scientific">Agromyces ramosus</name>
    <dbReference type="NCBI Taxonomy" id="33879"/>
    <lineage>
        <taxon>Bacteria</taxon>
        <taxon>Bacillati</taxon>
        <taxon>Actinomycetota</taxon>
        <taxon>Actinomycetes</taxon>
        <taxon>Micrococcales</taxon>
        <taxon>Microbacteriaceae</taxon>
        <taxon>Agromyces</taxon>
    </lineage>
</organism>
<reference evidence="3 4" key="1">
    <citation type="submission" date="2019-02" db="EMBL/GenBank/DDBJ databases">
        <title>Genomic Encyclopedia of Type Strains, Phase IV (KMG-IV): sequencing the most valuable type-strain genomes for metagenomic binning, comparative biology and taxonomic classification.</title>
        <authorList>
            <person name="Goeker M."/>
        </authorList>
    </citation>
    <scope>NUCLEOTIDE SEQUENCE [LARGE SCALE GENOMIC DNA]</scope>
    <source>
        <strain evidence="3 4">DSM 43045</strain>
    </source>
</reference>
<feature type="domain" description="Alpha/beta hydrolase fold-3" evidence="2">
    <location>
        <begin position="96"/>
        <end position="301"/>
    </location>
</feature>
<proteinExistence type="predicted"/>
<dbReference type="AlphaFoldDB" id="A0A4Q7MEF8"/>
<dbReference type="InterPro" id="IPR050300">
    <property type="entry name" value="GDXG_lipolytic_enzyme"/>
</dbReference>
<dbReference type="RefSeq" id="WP_207221802.1">
    <property type="nucleotide sequence ID" value="NZ_SGWY01000002.1"/>
</dbReference>
<evidence type="ECO:0000313" key="4">
    <source>
        <dbReference type="Proteomes" id="UP000293289"/>
    </source>
</evidence>
<evidence type="ECO:0000259" key="2">
    <source>
        <dbReference type="Pfam" id="PF07859"/>
    </source>
</evidence>
<keyword evidence="1" id="KW-0378">Hydrolase</keyword>